<dbReference type="EMBL" id="JH004845">
    <property type="protein sequence ID" value="EGW11257.1"/>
    <property type="molecule type" value="Genomic_DNA"/>
</dbReference>
<dbReference type="InParanoid" id="G3IML1"/>
<evidence type="ECO:0000313" key="2">
    <source>
        <dbReference type="EMBL" id="EGW11257.1"/>
    </source>
</evidence>
<name>G3IML1_CRIGR</name>
<proteinExistence type="predicted"/>
<accession>G3IML1</accession>
<evidence type="ECO:0000256" key="1">
    <source>
        <dbReference type="SAM" id="Phobius"/>
    </source>
</evidence>
<evidence type="ECO:0000313" key="3">
    <source>
        <dbReference type="Proteomes" id="UP000001075"/>
    </source>
</evidence>
<dbReference type="Proteomes" id="UP000001075">
    <property type="component" value="Unassembled WGS sequence"/>
</dbReference>
<keyword evidence="1" id="KW-0812">Transmembrane</keyword>
<gene>
    <name evidence="2" type="ORF">I79_025151</name>
</gene>
<keyword evidence="1" id="KW-1133">Transmembrane helix</keyword>
<sequence length="71" mass="7934">MLRRSVGAQWGPFLSLCFVFPSIIIIQAFDPGREGCLESSEDYHHSFDVRNSVVGSSAPERVGKTSFKTRE</sequence>
<dbReference type="AlphaFoldDB" id="G3IML1"/>
<keyword evidence="1" id="KW-0472">Membrane</keyword>
<feature type="transmembrane region" description="Helical" evidence="1">
    <location>
        <begin position="12"/>
        <end position="29"/>
    </location>
</feature>
<organism evidence="2 3">
    <name type="scientific">Cricetulus griseus</name>
    <name type="common">Chinese hamster</name>
    <name type="synonym">Cricetulus barabensis griseus</name>
    <dbReference type="NCBI Taxonomy" id="10029"/>
    <lineage>
        <taxon>Eukaryota</taxon>
        <taxon>Metazoa</taxon>
        <taxon>Chordata</taxon>
        <taxon>Craniata</taxon>
        <taxon>Vertebrata</taxon>
        <taxon>Euteleostomi</taxon>
        <taxon>Mammalia</taxon>
        <taxon>Eutheria</taxon>
        <taxon>Euarchontoglires</taxon>
        <taxon>Glires</taxon>
        <taxon>Rodentia</taxon>
        <taxon>Myomorpha</taxon>
        <taxon>Muroidea</taxon>
        <taxon>Cricetidae</taxon>
        <taxon>Cricetinae</taxon>
        <taxon>Cricetulus</taxon>
    </lineage>
</organism>
<reference evidence="3" key="1">
    <citation type="journal article" date="2011" name="Nat. Biotechnol.">
        <title>The genomic sequence of the Chinese hamster ovary (CHO)-K1 cell line.</title>
        <authorList>
            <person name="Xu X."/>
            <person name="Nagarajan H."/>
            <person name="Lewis N.E."/>
            <person name="Pan S."/>
            <person name="Cai Z."/>
            <person name="Liu X."/>
            <person name="Chen W."/>
            <person name="Xie M."/>
            <person name="Wang W."/>
            <person name="Hammond S."/>
            <person name="Andersen M.R."/>
            <person name="Neff N."/>
            <person name="Passarelli B."/>
            <person name="Koh W."/>
            <person name="Fan H.C."/>
            <person name="Wang J."/>
            <person name="Gui Y."/>
            <person name="Lee K.H."/>
            <person name="Betenbaugh M.J."/>
            <person name="Quake S.R."/>
            <person name="Famili I."/>
            <person name="Palsson B.O."/>
            <person name="Wang J."/>
        </authorList>
    </citation>
    <scope>NUCLEOTIDE SEQUENCE [LARGE SCALE GENOMIC DNA]</scope>
    <source>
        <strain evidence="3">CHO K1 cell line</strain>
    </source>
</reference>
<protein>
    <submittedName>
        <fullName evidence="2">Uncharacterized protein</fullName>
    </submittedName>
</protein>